<dbReference type="AlphaFoldDB" id="A0A937RFW2"/>
<comment type="cofactor">
    <cofactor evidence="1">
        <name>Mg(2+)</name>
        <dbReference type="ChEBI" id="CHEBI:18420"/>
    </cofactor>
</comment>
<evidence type="ECO:0000313" key="9">
    <source>
        <dbReference type="Proteomes" id="UP000604475"/>
    </source>
</evidence>
<keyword evidence="6" id="KW-0460">Magnesium</keyword>
<dbReference type="GO" id="GO:0050532">
    <property type="term" value="F:2-phosphosulfolactate phosphatase activity"/>
    <property type="evidence" value="ECO:0007669"/>
    <property type="project" value="UniProtKB-EC"/>
</dbReference>
<comment type="catalytic activity">
    <reaction evidence="7">
        <text>(2R)-O-phospho-3-sulfolactate + H2O = (2R)-3-sulfolactate + phosphate</text>
        <dbReference type="Rhea" id="RHEA:23416"/>
        <dbReference type="ChEBI" id="CHEBI:15377"/>
        <dbReference type="ChEBI" id="CHEBI:15597"/>
        <dbReference type="ChEBI" id="CHEBI:43474"/>
        <dbReference type="ChEBI" id="CHEBI:58738"/>
        <dbReference type="EC" id="3.1.3.71"/>
    </reaction>
</comment>
<dbReference type="SUPFAM" id="SSF142823">
    <property type="entry name" value="ComB-like"/>
    <property type="match status" value="1"/>
</dbReference>
<dbReference type="PANTHER" id="PTHR37311">
    <property type="entry name" value="2-PHOSPHOSULFOLACTATE PHOSPHATASE-RELATED"/>
    <property type="match status" value="1"/>
</dbReference>
<dbReference type="Gene3D" id="3.90.1560.10">
    <property type="entry name" value="ComB-like"/>
    <property type="match status" value="1"/>
</dbReference>
<dbReference type="PANTHER" id="PTHR37311:SF1">
    <property type="entry name" value="2-PHOSPHOSULFOLACTATE PHOSPHATASE-RELATED"/>
    <property type="match status" value="1"/>
</dbReference>
<dbReference type="EC" id="3.1.3.71" evidence="3"/>
<comment type="similarity">
    <text evidence="2">Belongs to the ComB family.</text>
</comment>
<accession>A0A937RFW2</accession>
<dbReference type="EMBL" id="JAEACQ010000226">
    <property type="protein sequence ID" value="MBL7629292.1"/>
    <property type="molecule type" value="Genomic_DNA"/>
</dbReference>
<reference evidence="8" key="1">
    <citation type="submission" date="2020-12" db="EMBL/GenBank/DDBJ databases">
        <title>Genomic characterization of non-nitrogen-fixing Frankia strains.</title>
        <authorList>
            <person name="Carlos-Shanley C."/>
            <person name="Guerra T."/>
            <person name="Hahn D."/>
        </authorList>
    </citation>
    <scope>NUCLEOTIDE SEQUENCE</scope>
    <source>
        <strain evidence="8">CN6</strain>
    </source>
</reference>
<dbReference type="GO" id="GO:0000287">
    <property type="term" value="F:magnesium ion binding"/>
    <property type="evidence" value="ECO:0007669"/>
    <property type="project" value="InterPro"/>
</dbReference>
<dbReference type="RefSeq" id="WP_203000534.1">
    <property type="nucleotide sequence ID" value="NZ_JADWYU010000138.1"/>
</dbReference>
<dbReference type="InterPro" id="IPR036702">
    <property type="entry name" value="ComB-like_sf"/>
</dbReference>
<organism evidence="8 9">
    <name type="scientific">Frankia nepalensis</name>
    <dbReference type="NCBI Taxonomy" id="1836974"/>
    <lineage>
        <taxon>Bacteria</taxon>
        <taxon>Bacillati</taxon>
        <taxon>Actinomycetota</taxon>
        <taxon>Actinomycetes</taxon>
        <taxon>Frankiales</taxon>
        <taxon>Frankiaceae</taxon>
        <taxon>Frankia</taxon>
    </lineage>
</organism>
<protein>
    <recommendedName>
        <fullName evidence="4">Probable 2-phosphosulfolactate phosphatase</fullName>
        <ecNumber evidence="3">3.1.3.71</ecNumber>
    </recommendedName>
</protein>
<evidence type="ECO:0000313" key="8">
    <source>
        <dbReference type="EMBL" id="MBL7629292.1"/>
    </source>
</evidence>
<dbReference type="Proteomes" id="UP000604475">
    <property type="component" value="Unassembled WGS sequence"/>
</dbReference>
<dbReference type="GO" id="GO:0050545">
    <property type="term" value="F:sulfopyruvate decarboxylase activity"/>
    <property type="evidence" value="ECO:0007669"/>
    <property type="project" value="TreeGrafter"/>
</dbReference>
<evidence type="ECO:0000256" key="7">
    <source>
        <dbReference type="ARBA" id="ARBA00033711"/>
    </source>
</evidence>
<dbReference type="Pfam" id="PF04029">
    <property type="entry name" value="2-ph_phosp"/>
    <property type="match status" value="1"/>
</dbReference>
<sequence length="261" mass="26218">MVAGQGPFVVRFGWGGEDLAALAPVSDLVVIVDVLRFTTAVSVAVGCGASVLPYRWRDATAARFAARRGAILAGPRDDPGTPWSLSPTDLAHIPAGTRLVLPSPNGATLSAAASDHGATLVAGCPRNATAVGGLVAREVAAGRSIAVIAAGERWPDASGTSHAGPLRPAVEDLLGAGAVIARAAEAGALARSELSPEARAARAAFDAAAPVLRDELRGCASGRELLALGWDDDVAAAAQLDADTAVPILRDGAFVALDEAA</sequence>
<evidence type="ECO:0000256" key="3">
    <source>
        <dbReference type="ARBA" id="ARBA00012953"/>
    </source>
</evidence>
<name>A0A937RFW2_9ACTN</name>
<evidence type="ECO:0000256" key="6">
    <source>
        <dbReference type="ARBA" id="ARBA00022842"/>
    </source>
</evidence>
<proteinExistence type="inferred from homology"/>
<comment type="caution">
    <text evidence="8">The sequence shown here is derived from an EMBL/GenBank/DDBJ whole genome shotgun (WGS) entry which is preliminary data.</text>
</comment>
<evidence type="ECO:0000256" key="4">
    <source>
        <dbReference type="ARBA" id="ARBA00021948"/>
    </source>
</evidence>
<dbReference type="InterPro" id="IPR005238">
    <property type="entry name" value="ComB-like"/>
</dbReference>
<evidence type="ECO:0000256" key="5">
    <source>
        <dbReference type="ARBA" id="ARBA00022801"/>
    </source>
</evidence>
<evidence type="ECO:0000256" key="2">
    <source>
        <dbReference type="ARBA" id="ARBA00009997"/>
    </source>
</evidence>
<keyword evidence="5" id="KW-0378">Hydrolase</keyword>
<evidence type="ECO:0000256" key="1">
    <source>
        <dbReference type="ARBA" id="ARBA00001946"/>
    </source>
</evidence>
<keyword evidence="9" id="KW-1185">Reference proteome</keyword>
<gene>
    <name evidence="8" type="ORF">I7412_19410</name>
</gene>